<accession>A0AAU1UMB4</accession>
<dbReference type="EMBL" id="CP108195">
    <property type="protein sequence ID" value="WTS18388.1"/>
    <property type="molecule type" value="Genomic_DNA"/>
</dbReference>
<dbReference type="SUPFAM" id="SSF48452">
    <property type="entry name" value="TPR-like"/>
    <property type="match status" value="1"/>
</dbReference>
<name>A0AAU1UMB4_9ACTN</name>
<reference evidence="1" key="1">
    <citation type="submission" date="2022-10" db="EMBL/GenBank/DDBJ databases">
        <title>The complete genomes of actinobacterial strains from the NBC collection.</title>
        <authorList>
            <person name="Joergensen T.S."/>
            <person name="Alvarez Arevalo M."/>
            <person name="Sterndorff E.B."/>
            <person name="Faurdal D."/>
            <person name="Vuksanovic O."/>
            <person name="Mourched A.-S."/>
            <person name="Charusanti P."/>
            <person name="Shaw S."/>
            <person name="Blin K."/>
            <person name="Weber T."/>
        </authorList>
    </citation>
    <scope>NUCLEOTIDE SEQUENCE</scope>
    <source>
        <strain evidence="1">NBC_00119</strain>
    </source>
</reference>
<evidence type="ECO:0000313" key="1">
    <source>
        <dbReference type="EMBL" id="WTS18388.1"/>
    </source>
</evidence>
<dbReference type="InterPro" id="IPR011990">
    <property type="entry name" value="TPR-like_helical_dom_sf"/>
</dbReference>
<dbReference type="AlphaFoldDB" id="A0AAU1UMB4"/>
<proteinExistence type="predicted"/>
<dbReference type="Gene3D" id="1.25.40.10">
    <property type="entry name" value="Tetratricopeptide repeat domain"/>
    <property type="match status" value="1"/>
</dbReference>
<evidence type="ECO:0008006" key="2">
    <source>
        <dbReference type="Google" id="ProtNLM"/>
    </source>
</evidence>
<gene>
    <name evidence="1" type="ORF">OHU69_50020</name>
</gene>
<protein>
    <recommendedName>
        <fullName evidence="2">Transcriptional regulator</fullName>
    </recommendedName>
</protein>
<sequence length="477" mass="52082">MGITSIVGGSRAVWTGDIHDADRLSPPGRVRQEDLMSQQQQPRNLLHALVLDRAWTYEEAAKEYRKTGRLIGNERDEARYRSADVSEPTWRRWTSGQQRRAPNPPAPLILQRMFGASVLALFAPVPQAAVTLHPALNESDIAMTARDAATHAGNAASAHLPDMTLDQIDDDVQTLAVDYETTNPVAAFRRAEALLLDVQDKLERTQRPRQQERLYLAAGQAGALLSVAAFDLGVLGPATQFARTAAMYGQTIEHGPLQAYAHGVLAYLAYWDGRPTAAMRNIHIAKSFGGVGSMGHMRLSAIEARAWAHLGRPRDAERAVQQALDPGPEVRDELHDDVGGEFAFGPARAAMSHATTYLVLKDSQRAEQSALHALQLLDADPNADRPVQMQVTVDLARARLLRGELDGADEALEPVLATPVEWRTIGLVDRVTQLRGELARPQLEQAPAARTLAEQIEDFVARAAARPLPGSRLAIEG</sequence>
<organism evidence="1">
    <name type="scientific">Streptomyces sp. NBC_00119</name>
    <dbReference type="NCBI Taxonomy" id="2975659"/>
    <lineage>
        <taxon>Bacteria</taxon>
        <taxon>Bacillati</taxon>
        <taxon>Actinomycetota</taxon>
        <taxon>Actinomycetes</taxon>
        <taxon>Kitasatosporales</taxon>
        <taxon>Streptomycetaceae</taxon>
        <taxon>Streptomyces</taxon>
    </lineage>
</organism>